<dbReference type="GO" id="GO:0008422">
    <property type="term" value="F:beta-glucosidase activity"/>
    <property type="evidence" value="ECO:0007669"/>
    <property type="project" value="TreeGrafter"/>
</dbReference>
<evidence type="ECO:0000256" key="4">
    <source>
        <dbReference type="RuleBase" id="RU361153"/>
    </source>
</evidence>
<gene>
    <name evidence="6" type="ORF">SRAS04492_LOCUS856</name>
</gene>
<dbReference type="Gene3D" id="3.20.20.80">
    <property type="entry name" value="Glycosidases"/>
    <property type="match status" value="1"/>
</dbReference>
<proteinExistence type="inferred from homology"/>
<dbReference type="PANTHER" id="PTHR31297:SF38">
    <property type="entry name" value="X8 DOMAIN-CONTAINING PROTEIN"/>
    <property type="match status" value="1"/>
</dbReference>
<evidence type="ECO:0000256" key="1">
    <source>
        <dbReference type="ARBA" id="ARBA00005641"/>
    </source>
</evidence>
<name>A0A7S3FSI9_9SPIT</name>
<sequence length="479" mass="55192">MMSKLAALALVGQVTSKAMIGTNIGGWLVLEPWITPSLFYRYLGLSHNSEKNNIGIDSYTVCESLGPEEGNKVMRAHWDSWYTEDHIKQLADRKVEMVRLPIGDWTLDPYGPYVGCMDGAADKIQWMLDTCEKYGIKVLMDVHAVKGSQNGFDNSGQTKRLEWIDDDHFKHWSVADANWQGEFKDGEFVRDQDNFNRSVQVSEDLLKKWGSHPAFGAFEPVNEPWWNSDYDYLKQFYREVRPLVQKYAPQAYFVFHDGFSYDGGLWNDLFEDTDKVVLDHHYYQAFNYYANGSVKESCDQYNQNSEDAKKIKFDVWIGEWALATDVCATWLGGFNDGNNNPDTQGHACNWVECPYSYLPEEVDTDFDRTADILGPYGEMDPKHVAVHSGKCSTDSKHFSYEEVQAIAKCALDSFDANIQGQFLWTAHNEIEAKWDYVRAWDLGWINTEPLEHDVDKEEMYKVNPEARKEAKTERITFLQ</sequence>
<reference evidence="6" key="1">
    <citation type="submission" date="2021-01" db="EMBL/GenBank/DDBJ databases">
        <authorList>
            <person name="Corre E."/>
            <person name="Pelletier E."/>
            <person name="Niang G."/>
            <person name="Scheremetjew M."/>
            <person name="Finn R."/>
            <person name="Kale V."/>
            <person name="Holt S."/>
            <person name="Cochrane G."/>
            <person name="Meng A."/>
            <person name="Brown T."/>
            <person name="Cohen L."/>
        </authorList>
    </citation>
    <scope>NUCLEOTIDE SEQUENCE</scope>
    <source>
        <strain evidence="6">Ras09</strain>
    </source>
</reference>
<dbReference type="GO" id="GO:0009251">
    <property type="term" value="P:glucan catabolic process"/>
    <property type="evidence" value="ECO:0007669"/>
    <property type="project" value="TreeGrafter"/>
</dbReference>
<evidence type="ECO:0000256" key="3">
    <source>
        <dbReference type="ARBA" id="ARBA00023295"/>
    </source>
</evidence>
<dbReference type="Pfam" id="PF00150">
    <property type="entry name" value="Cellulase"/>
    <property type="match status" value="1"/>
</dbReference>
<evidence type="ECO:0000259" key="5">
    <source>
        <dbReference type="Pfam" id="PF00150"/>
    </source>
</evidence>
<protein>
    <recommendedName>
        <fullName evidence="5">Glycoside hydrolase family 5 domain-containing protein</fullName>
    </recommendedName>
</protein>
<organism evidence="6">
    <name type="scientific">Strombidium rassoulzadegani</name>
    <dbReference type="NCBI Taxonomy" id="1082188"/>
    <lineage>
        <taxon>Eukaryota</taxon>
        <taxon>Sar</taxon>
        <taxon>Alveolata</taxon>
        <taxon>Ciliophora</taxon>
        <taxon>Intramacronucleata</taxon>
        <taxon>Spirotrichea</taxon>
        <taxon>Oligotrichia</taxon>
        <taxon>Strombidiidae</taxon>
        <taxon>Strombidium</taxon>
    </lineage>
</organism>
<evidence type="ECO:0000256" key="2">
    <source>
        <dbReference type="ARBA" id="ARBA00022801"/>
    </source>
</evidence>
<dbReference type="PANTHER" id="PTHR31297">
    <property type="entry name" value="GLUCAN ENDO-1,6-BETA-GLUCOSIDASE B"/>
    <property type="match status" value="1"/>
</dbReference>
<dbReference type="GO" id="GO:0005576">
    <property type="term" value="C:extracellular region"/>
    <property type="evidence" value="ECO:0007669"/>
    <property type="project" value="TreeGrafter"/>
</dbReference>
<dbReference type="InterPro" id="IPR050386">
    <property type="entry name" value="Glycosyl_hydrolase_5"/>
</dbReference>
<comment type="similarity">
    <text evidence="1 4">Belongs to the glycosyl hydrolase 5 (cellulase A) family.</text>
</comment>
<evidence type="ECO:0000313" key="6">
    <source>
        <dbReference type="EMBL" id="CAE0229072.1"/>
    </source>
</evidence>
<feature type="domain" description="Glycoside hydrolase family 5" evidence="5">
    <location>
        <begin position="74"/>
        <end position="323"/>
    </location>
</feature>
<dbReference type="GO" id="GO:0009986">
    <property type="term" value="C:cell surface"/>
    <property type="evidence" value="ECO:0007669"/>
    <property type="project" value="TreeGrafter"/>
</dbReference>
<keyword evidence="2 4" id="KW-0378">Hydrolase</keyword>
<dbReference type="EMBL" id="HBIA01001585">
    <property type="protein sequence ID" value="CAE0229072.1"/>
    <property type="molecule type" value="Transcribed_RNA"/>
</dbReference>
<dbReference type="AlphaFoldDB" id="A0A7S3FSI9"/>
<accession>A0A7S3FSI9</accession>
<dbReference type="InterPro" id="IPR017853">
    <property type="entry name" value="GH"/>
</dbReference>
<keyword evidence="3 4" id="KW-0326">Glycosidase</keyword>
<dbReference type="SUPFAM" id="SSF51445">
    <property type="entry name" value="(Trans)glycosidases"/>
    <property type="match status" value="1"/>
</dbReference>
<dbReference type="InterPro" id="IPR001547">
    <property type="entry name" value="Glyco_hydro_5"/>
</dbReference>